<reference evidence="5" key="1">
    <citation type="submission" date="2023-04" db="EMBL/GenBank/DDBJ databases">
        <title>Whole Genome Sequence of Multi-drug resistant Aeromonas caviae as a gut pathogen in newborn.</title>
        <authorList>
            <person name="Jadhav S.V."/>
            <person name="Saroj S.D."/>
            <person name="Saha U.B."/>
            <person name="Sen S."/>
            <person name="Kher A."/>
        </authorList>
    </citation>
    <scope>NUCLEOTIDE SEQUENCE</scope>
    <source>
        <strain evidence="5">SVJ23</strain>
    </source>
</reference>
<dbReference type="Pfam" id="PF08450">
    <property type="entry name" value="SGL"/>
    <property type="match status" value="1"/>
</dbReference>
<dbReference type="InterPro" id="IPR013658">
    <property type="entry name" value="SGL"/>
</dbReference>
<evidence type="ECO:0000313" key="5">
    <source>
        <dbReference type="EMBL" id="WGC85832.1"/>
    </source>
</evidence>
<dbReference type="PANTHER" id="PTHR10907:SF47">
    <property type="entry name" value="REGUCALCIN"/>
    <property type="match status" value="1"/>
</dbReference>
<accession>A0AAF0GBS1</accession>
<feature type="binding site" evidence="3">
    <location>
        <position position="15"/>
    </location>
    <ligand>
        <name>a divalent metal cation</name>
        <dbReference type="ChEBI" id="CHEBI:60240"/>
    </ligand>
</feature>
<proteinExistence type="inferred from homology"/>
<keyword evidence="3" id="KW-0479">Metal-binding</keyword>
<evidence type="ECO:0000259" key="4">
    <source>
        <dbReference type="Pfam" id="PF08450"/>
    </source>
</evidence>
<feature type="active site" description="Proton donor/acceptor" evidence="2">
    <location>
        <position position="194"/>
    </location>
</feature>
<evidence type="ECO:0000313" key="6">
    <source>
        <dbReference type="Proteomes" id="UP001163285"/>
    </source>
</evidence>
<dbReference type="InterPro" id="IPR011042">
    <property type="entry name" value="6-blade_b-propeller_TolB-like"/>
</dbReference>
<keyword evidence="3" id="KW-0862">Zinc</keyword>
<dbReference type="Gene3D" id="2.120.10.30">
    <property type="entry name" value="TolB, C-terminal domain"/>
    <property type="match status" value="1"/>
</dbReference>
<name>A0AAF0GBS1_AERCA</name>
<dbReference type="Proteomes" id="UP001163285">
    <property type="component" value="Chromosome"/>
</dbReference>
<dbReference type="GO" id="GO:0004341">
    <property type="term" value="F:gluconolactonase activity"/>
    <property type="evidence" value="ECO:0007669"/>
    <property type="project" value="TreeGrafter"/>
</dbReference>
<comment type="similarity">
    <text evidence="1">Belongs to the SMP-30/CGR1 family.</text>
</comment>
<dbReference type="SUPFAM" id="SSF63829">
    <property type="entry name" value="Calcium-dependent phosphotriesterase"/>
    <property type="match status" value="1"/>
</dbReference>
<sequence length="274" mass="30971">MKAKIFSEHRCSLGEGIYFEPCSRYLYWVDIHQSNILRKNVDEWESRTEVFNVGNQPSTILNVNNDIVTFVDKIGVKAFNTKDLSCYLKGQIPNSDLDTPYRANDGVVLSDGSALFGTMHEKLNENVGFLYKYKNGMVHKLSTQFHIPNTFVEKDKTILISDSFEKKIYAVSMDAEHSEKKLWADFSDCDFTPDGGCKASFGNIYISLWDGSAIVELDSHANIVRRYDLPVLRPTNCHLVDKRWLFITSAKSPSLINDSVSGMVLCLDLGGEVE</sequence>
<evidence type="ECO:0000256" key="2">
    <source>
        <dbReference type="PIRSR" id="PIRSR605511-1"/>
    </source>
</evidence>
<dbReference type="AlphaFoldDB" id="A0AAF0GBS1"/>
<dbReference type="RefSeq" id="WP_167292747.1">
    <property type="nucleotide sequence ID" value="NZ_AP019195.1"/>
</dbReference>
<feature type="binding site" evidence="3">
    <location>
        <position position="149"/>
    </location>
    <ligand>
        <name>a divalent metal cation</name>
        <dbReference type="ChEBI" id="CHEBI:60240"/>
    </ligand>
</feature>
<dbReference type="GO" id="GO:0005509">
    <property type="term" value="F:calcium ion binding"/>
    <property type="evidence" value="ECO:0007669"/>
    <property type="project" value="TreeGrafter"/>
</dbReference>
<feature type="binding site" evidence="3">
    <location>
        <position position="194"/>
    </location>
    <ligand>
        <name>a divalent metal cation</name>
        <dbReference type="ChEBI" id="CHEBI:60240"/>
    </ligand>
</feature>
<dbReference type="PANTHER" id="PTHR10907">
    <property type="entry name" value="REGUCALCIN"/>
    <property type="match status" value="1"/>
</dbReference>
<comment type="cofactor">
    <cofactor evidence="3">
        <name>Zn(2+)</name>
        <dbReference type="ChEBI" id="CHEBI:29105"/>
    </cofactor>
    <text evidence="3">Binds 1 divalent metal cation per subunit.</text>
</comment>
<dbReference type="GO" id="GO:0019853">
    <property type="term" value="P:L-ascorbic acid biosynthetic process"/>
    <property type="evidence" value="ECO:0007669"/>
    <property type="project" value="TreeGrafter"/>
</dbReference>
<dbReference type="EMBL" id="CP110176">
    <property type="protein sequence ID" value="WGC85832.1"/>
    <property type="molecule type" value="Genomic_DNA"/>
</dbReference>
<dbReference type="InterPro" id="IPR005511">
    <property type="entry name" value="SMP-30"/>
</dbReference>
<organism evidence="5 6">
    <name type="scientific">Aeromonas caviae</name>
    <name type="common">Aeromonas punctata</name>
    <dbReference type="NCBI Taxonomy" id="648"/>
    <lineage>
        <taxon>Bacteria</taxon>
        <taxon>Pseudomonadati</taxon>
        <taxon>Pseudomonadota</taxon>
        <taxon>Gammaproteobacteria</taxon>
        <taxon>Aeromonadales</taxon>
        <taxon>Aeromonadaceae</taxon>
        <taxon>Aeromonas</taxon>
    </lineage>
</organism>
<evidence type="ECO:0000256" key="3">
    <source>
        <dbReference type="PIRSR" id="PIRSR605511-2"/>
    </source>
</evidence>
<feature type="domain" description="SMP-30/Gluconolactonase/LRE-like region" evidence="4">
    <location>
        <begin position="13"/>
        <end position="250"/>
    </location>
</feature>
<gene>
    <name evidence="5" type="ORF">OJY61_24050</name>
</gene>
<feature type="binding site" evidence="3">
    <location>
        <position position="104"/>
    </location>
    <ligand>
        <name>substrate</name>
    </ligand>
</feature>
<dbReference type="PRINTS" id="PR01790">
    <property type="entry name" value="SMP30FAMILY"/>
</dbReference>
<feature type="binding site" evidence="3">
    <location>
        <position position="102"/>
    </location>
    <ligand>
        <name>substrate</name>
    </ligand>
</feature>
<evidence type="ECO:0000256" key="1">
    <source>
        <dbReference type="ARBA" id="ARBA00008853"/>
    </source>
</evidence>
<protein>
    <submittedName>
        <fullName evidence="5">SMP-30/gluconolactonase/LRE family protein</fullName>
    </submittedName>
</protein>